<feature type="chain" id="PRO_5045304747" evidence="7">
    <location>
        <begin position="22"/>
        <end position="736"/>
    </location>
</feature>
<gene>
    <name evidence="11" type="ORF">JY651_27790</name>
</gene>
<evidence type="ECO:0000313" key="11">
    <source>
        <dbReference type="EMBL" id="QSQ19148.1"/>
    </source>
</evidence>
<evidence type="ECO:0000256" key="4">
    <source>
        <dbReference type="ARBA" id="ARBA00022801"/>
    </source>
</evidence>
<feature type="domain" description="Peptidase C-terminal archaeal/bacterial" evidence="10">
    <location>
        <begin position="663"/>
        <end position="721"/>
    </location>
</feature>
<dbReference type="SUPFAM" id="SSF55486">
    <property type="entry name" value="Metalloproteases ('zincins'), catalytic domain"/>
    <property type="match status" value="1"/>
</dbReference>
<dbReference type="InterPro" id="IPR027268">
    <property type="entry name" value="Peptidase_M4/M1_CTD_sf"/>
</dbReference>
<dbReference type="InterPro" id="IPR023612">
    <property type="entry name" value="Peptidase_M4"/>
</dbReference>
<dbReference type="Pfam" id="PF04151">
    <property type="entry name" value="PPC"/>
    <property type="match status" value="2"/>
</dbReference>
<dbReference type="Gene3D" id="2.60.120.380">
    <property type="match status" value="2"/>
</dbReference>
<dbReference type="InterPro" id="IPR050728">
    <property type="entry name" value="Zinc_Metalloprotease_M4"/>
</dbReference>
<evidence type="ECO:0000256" key="5">
    <source>
        <dbReference type="ARBA" id="ARBA00022833"/>
    </source>
</evidence>
<dbReference type="EMBL" id="CP071090">
    <property type="protein sequence ID" value="QSQ19148.1"/>
    <property type="molecule type" value="Genomic_DNA"/>
</dbReference>
<dbReference type="InterPro" id="IPR007280">
    <property type="entry name" value="Peptidase_C_arc/bac"/>
</dbReference>
<keyword evidence="5" id="KW-0862">Zinc</keyword>
<feature type="domain" description="Peptidase C-terminal archaeal/bacterial" evidence="10">
    <location>
        <begin position="546"/>
        <end position="612"/>
    </location>
</feature>
<dbReference type="InterPro" id="IPR013856">
    <property type="entry name" value="Peptidase_M4_domain"/>
</dbReference>
<evidence type="ECO:0000313" key="12">
    <source>
        <dbReference type="Proteomes" id="UP000662747"/>
    </source>
</evidence>
<comment type="similarity">
    <text evidence="1">Belongs to the peptidase M4 family.</text>
</comment>
<dbReference type="RefSeq" id="WP_206720736.1">
    <property type="nucleotide sequence ID" value="NZ_CP071090.1"/>
</dbReference>
<sequence length="736" mass="78338">MVEKRLRGALGVSLLSLISAACTESTPPEKSPDAVVAKASSALDGLQVVAVDEASVPTFITGPLGIAPAEASAVASVQAGQLQPVVERVAPLFRLSPGDLYLKKAYVGFDGDAHFRYGVKRNDIDVYGGEVRLHARNGAVFAVNTNVRGDLLAPDKASIAPEAAISVAKADRESPAGATVSGAPRLVYWREGEQLVLAYDVRVKGERADGLPVDDSVLVNASNGDAFMRVSHIHTARNRRVYDGRNQTPLPGVPARTEGDPPVADPIVNFAYDNMGSVYDCFFGLHGRDSYDNAGGVLISTVHHRVNYVNAYWDGTQLIFGDGDGINAIELARAVDITAHELAHAVTDASSGLIYSGESGGMNESMSDVAGAVCEWYSKGKVVDANTWLIGEEIWTPDIPGDALRYMHDPALDGDSLDYYPDYSSGVDVHYSSGISNLAFYLLSQGGTHPRGKTTQAVAGIGIEKAARIFYKMNEDLLLPSSSFLSTRTAAEQASVQLGYDTATTTSVTNAWKAVGVEEPPHQHTTPLQRNVPVTGLFGAASAKKYFSVVVPEGARDLTFTISGGTGDVDLYVRRGFAPTTTSYDCRPYRTGNNETCTFAEPGDGNWYVMLNGFTAYSGVTLLVTWTGGYVKLEPGVEVTGLSGDAGSSLVFTLEIPARENGGTRSVHVRLQGSGNADLYVQRASLPSFSSYDFRGVNEHSTETCNLNGVEPGKFYIQVFGAKGGFTNGSLIATFN</sequence>
<feature type="signal peptide" evidence="7">
    <location>
        <begin position="1"/>
        <end position="21"/>
    </location>
</feature>
<dbReference type="Pfam" id="PF01447">
    <property type="entry name" value="Peptidase_M4"/>
    <property type="match status" value="1"/>
</dbReference>
<dbReference type="InterPro" id="IPR001570">
    <property type="entry name" value="Peptidase_M4_C_domain"/>
</dbReference>
<evidence type="ECO:0000259" key="10">
    <source>
        <dbReference type="Pfam" id="PF04151"/>
    </source>
</evidence>
<dbReference type="CDD" id="cd09597">
    <property type="entry name" value="M4_TLP"/>
    <property type="match status" value="1"/>
</dbReference>
<dbReference type="Proteomes" id="UP000662747">
    <property type="component" value="Chromosome"/>
</dbReference>
<dbReference type="PROSITE" id="PS51257">
    <property type="entry name" value="PROKAR_LIPOPROTEIN"/>
    <property type="match status" value="1"/>
</dbReference>
<dbReference type="PANTHER" id="PTHR33794">
    <property type="entry name" value="BACILLOLYSIN"/>
    <property type="match status" value="1"/>
</dbReference>
<evidence type="ECO:0000256" key="6">
    <source>
        <dbReference type="ARBA" id="ARBA00023049"/>
    </source>
</evidence>
<evidence type="ECO:0000256" key="2">
    <source>
        <dbReference type="ARBA" id="ARBA00022670"/>
    </source>
</evidence>
<keyword evidence="3" id="KW-0479">Metal-binding</keyword>
<keyword evidence="4" id="KW-0378">Hydrolase</keyword>
<keyword evidence="7" id="KW-0732">Signal</keyword>
<dbReference type="PRINTS" id="PR00730">
    <property type="entry name" value="THERMOLYSIN"/>
</dbReference>
<reference evidence="11 12" key="1">
    <citation type="submission" date="2021-02" db="EMBL/GenBank/DDBJ databases">
        <title>De Novo genome assembly of isolated myxobacteria.</title>
        <authorList>
            <person name="Stevens D.C."/>
        </authorList>
    </citation>
    <scope>NUCLEOTIDE SEQUENCE [LARGE SCALE GENOMIC DNA]</scope>
    <source>
        <strain evidence="12">SCPEA02</strain>
    </source>
</reference>
<evidence type="ECO:0000259" key="8">
    <source>
        <dbReference type="Pfam" id="PF01447"/>
    </source>
</evidence>
<organism evidence="11 12">
    <name type="scientific">Pyxidicoccus parkwayensis</name>
    <dbReference type="NCBI Taxonomy" id="2813578"/>
    <lineage>
        <taxon>Bacteria</taxon>
        <taxon>Pseudomonadati</taxon>
        <taxon>Myxococcota</taxon>
        <taxon>Myxococcia</taxon>
        <taxon>Myxococcales</taxon>
        <taxon>Cystobacterineae</taxon>
        <taxon>Myxococcaceae</taxon>
        <taxon>Pyxidicoccus</taxon>
    </lineage>
</organism>
<keyword evidence="6" id="KW-0482">Metalloprotease</keyword>
<name>A0ABX7NSL2_9BACT</name>
<dbReference type="Gene3D" id="1.10.390.10">
    <property type="entry name" value="Neutral Protease Domain 2"/>
    <property type="match status" value="1"/>
</dbReference>
<evidence type="ECO:0000256" key="7">
    <source>
        <dbReference type="SAM" id="SignalP"/>
    </source>
</evidence>
<evidence type="ECO:0000256" key="1">
    <source>
        <dbReference type="ARBA" id="ARBA00009388"/>
    </source>
</evidence>
<dbReference type="PANTHER" id="PTHR33794:SF1">
    <property type="entry name" value="BACILLOLYSIN"/>
    <property type="match status" value="1"/>
</dbReference>
<evidence type="ECO:0000256" key="3">
    <source>
        <dbReference type="ARBA" id="ARBA00022723"/>
    </source>
</evidence>
<keyword evidence="2" id="KW-0645">Protease</keyword>
<keyword evidence="12" id="KW-1185">Reference proteome</keyword>
<accession>A0ABX7NSL2</accession>
<protein>
    <submittedName>
        <fullName evidence="11">M4 family metallopeptidase</fullName>
    </submittedName>
</protein>
<feature type="domain" description="Peptidase M4 C-terminal" evidence="9">
    <location>
        <begin position="351"/>
        <end position="517"/>
    </location>
</feature>
<dbReference type="Pfam" id="PF02868">
    <property type="entry name" value="Peptidase_M4_C"/>
    <property type="match status" value="1"/>
</dbReference>
<dbReference type="Gene3D" id="3.10.170.10">
    <property type="match status" value="1"/>
</dbReference>
<proteinExistence type="inferred from homology"/>
<feature type="domain" description="Peptidase M4" evidence="8">
    <location>
        <begin position="271"/>
        <end position="348"/>
    </location>
</feature>
<evidence type="ECO:0000259" key="9">
    <source>
        <dbReference type="Pfam" id="PF02868"/>
    </source>
</evidence>